<gene>
    <name evidence="1" type="ORF">SacN8_00715</name>
</gene>
<sequence length="46" mass="5317">MLSTPIFLRCGLNFRRDIDIESDVAERYSSSNEDILLPVNNEMWVG</sequence>
<dbReference type="KEGG" id="sacn:SacN8_00715"/>
<dbReference type="Proteomes" id="UP000011281">
    <property type="component" value="Chromosome"/>
</dbReference>
<protein>
    <submittedName>
        <fullName evidence="1">Uncharacterized protein</fullName>
    </submittedName>
</protein>
<dbReference type="HOGENOM" id="CLU_3178739_0_0_2"/>
<accession>M1IRZ8</accession>
<organism evidence="2">
    <name type="scientific">Sulfolobus acidocaldarius N8</name>
    <dbReference type="NCBI Taxonomy" id="1028566"/>
    <lineage>
        <taxon>Archaea</taxon>
        <taxon>Thermoproteota</taxon>
        <taxon>Thermoprotei</taxon>
        <taxon>Sulfolobales</taxon>
        <taxon>Sulfolobaceae</taxon>
        <taxon>Sulfolobus</taxon>
    </lineage>
</organism>
<dbReference type="AlphaFoldDB" id="M1IRZ8"/>
<evidence type="ECO:0000313" key="2">
    <source>
        <dbReference type="Proteomes" id="UP000011281"/>
    </source>
</evidence>
<evidence type="ECO:0000313" key="1">
    <source>
        <dbReference type="EMBL" id="AGE70124.1"/>
    </source>
</evidence>
<reference evidence="1 2" key="1">
    <citation type="journal article" date="2012" name="ISME J.">
        <title>Genomic evidence of rapid, global-scale gene flow in a Sulfolobus species.</title>
        <authorList>
            <person name="Mao D."/>
            <person name="Grogan D."/>
        </authorList>
    </citation>
    <scope>NUCLEOTIDE SEQUENCE [LARGE SCALE GENOMIC DNA]</scope>
    <source>
        <strain evidence="1 2">N8</strain>
    </source>
</reference>
<dbReference type="EMBL" id="CP002817">
    <property type="protein sequence ID" value="AGE70124.1"/>
    <property type="molecule type" value="Genomic_DNA"/>
</dbReference>
<name>M1IRZ8_9CREN</name>
<proteinExistence type="predicted"/>